<dbReference type="EMBL" id="JAEPRB010000124">
    <property type="protein sequence ID" value="KAG2220929.1"/>
    <property type="molecule type" value="Genomic_DNA"/>
</dbReference>
<dbReference type="PANTHER" id="PTHR31836">
    <property type="match status" value="1"/>
</dbReference>
<dbReference type="PANTHER" id="PTHR31836:SF28">
    <property type="entry name" value="SRCR DOMAIN-CONTAINING PROTEIN-RELATED"/>
    <property type="match status" value="1"/>
</dbReference>
<keyword evidence="5" id="KW-1185">Reference proteome</keyword>
<feature type="region of interest" description="Disordered" evidence="2">
    <location>
        <begin position="77"/>
        <end position="207"/>
    </location>
</feature>
<keyword evidence="1" id="KW-0732">Signal</keyword>
<dbReference type="InterPro" id="IPR036908">
    <property type="entry name" value="RlpA-like_sf"/>
</dbReference>
<dbReference type="OrthoDB" id="623670at2759"/>
<feature type="domain" description="RlpA-like protein double-psi beta-barrel" evidence="3">
    <location>
        <begin position="207"/>
        <end position="300"/>
    </location>
</feature>
<comment type="caution">
    <text evidence="4">The sequence shown here is derived from an EMBL/GenBank/DDBJ whole genome shotgun (WGS) entry which is preliminary data.</text>
</comment>
<dbReference type="Gene3D" id="2.40.40.10">
    <property type="entry name" value="RlpA-like domain"/>
    <property type="match status" value="1"/>
</dbReference>
<evidence type="ECO:0000256" key="1">
    <source>
        <dbReference type="ARBA" id="ARBA00022729"/>
    </source>
</evidence>
<feature type="compositionally biased region" description="Basic residues" evidence="2">
    <location>
        <begin position="110"/>
        <end position="142"/>
    </location>
</feature>
<dbReference type="SUPFAM" id="SSF50685">
    <property type="entry name" value="Barwin-like endoglucanases"/>
    <property type="match status" value="1"/>
</dbReference>
<reference evidence="4 5" key="1">
    <citation type="submission" date="2020-12" db="EMBL/GenBank/DDBJ databases">
        <title>Metabolic potential, ecology and presence of endohyphal bacteria is reflected in genomic diversity of Mucoromycotina.</title>
        <authorList>
            <person name="Muszewska A."/>
            <person name="Okrasinska A."/>
            <person name="Steczkiewicz K."/>
            <person name="Drgas O."/>
            <person name="Orlowska M."/>
            <person name="Perlinska-Lenart U."/>
            <person name="Aleksandrzak-Piekarczyk T."/>
            <person name="Szatraj K."/>
            <person name="Zielenkiewicz U."/>
            <person name="Pilsyk S."/>
            <person name="Malc E."/>
            <person name="Mieczkowski P."/>
            <person name="Kruszewska J.S."/>
            <person name="Biernat P."/>
            <person name="Pawlowska J."/>
        </authorList>
    </citation>
    <scope>NUCLEOTIDE SEQUENCE [LARGE SCALE GENOMIC DNA]</scope>
    <source>
        <strain evidence="4 5">CBS 142.35</strain>
    </source>
</reference>
<evidence type="ECO:0000313" key="5">
    <source>
        <dbReference type="Proteomes" id="UP000646827"/>
    </source>
</evidence>
<dbReference type="CDD" id="cd22191">
    <property type="entry name" value="DPBB_RlpA_EXP_N-like"/>
    <property type="match status" value="1"/>
</dbReference>
<name>A0A8H7VNA6_9FUNG</name>
<evidence type="ECO:0000256" key="2">
    <source>
        <dbReference type="SAM" id="MobiDB-lite"/>
    </source>
</evidence>
<accession>A0A8H7VNA6</accession>
<organism evidence="4 5">
    <name type="scientific">Circinella minor</name>
    <dbReference type="NCBI Taxonomy" id="1195481"/>
    <lineage>
        <taxon>Eukaryota</taxon>
        <taxon>Fungi</taxon>
        <taxon>Fungi incertae sedis</taxon>
        <taxon>Mucoromycota</taxon>
        <taxon>Mucoromycotina</taxon>
        <taxon>Mucoromycetes</taxon>
        <taxon>Mucorales</taxon>
        <taxon>Lichtheimiaceae</taxon>
        <taxon>Circinella</taxon>
    </lineage>
</organism>
<feature type="compositionally biased region" description="Low complexity" evidence="2">
    <location>
        <begin position="143"/>
        <end position="188"/>
    </location>
</feature>
<dbReference type="InterPro" id="IPR009009">
    <property type="entry name" value="RlpA-like_DPBB"/>
</dbReference>
<dbReference type="AlphaFoldDB" id="A0A8H7VNA6"/>
<gene>
    <name evidence="4" type="ORF">INT45_010682</name>
</gene>
<feature type="compositionally biased region" description="Basic and acidic residues" evidence="2">
    <location>
        <begin position="79"/>
        <end position="98"/>
    </location>
</feature>
<dbReference type="Proteomes" id="UP000646827">
    <property type="component" value="Unassembled WGS sequence"/>
</dbReference>
<dbReference type="Pfam" id="PF03330">
    <property type="entry name" value="DPBB_1"/>
    <property type="match status" value="1"/>
</dbReference>
<evidence type="ECO:0000259" key="3">
    <source>
        <dbReference type="Pfam" id="PF03330"/>
    </source>
</evidence>
<protein>
    <recommendedName>
        <fullName evidence="3">RlpA-like protein double-psi beta-barrel domain-containing protein</fullName>
    </recommendedName>
</protein>
<sequence length="304" mass="32071">MATLLLVATTLVNAVPIPESFKRDVVQKRAYDHEAWQRQALASQQAVADQMAADNEKWQKEALASQSSVAAAQASAFEAEAKAAGHPVEHKKQNEEKPTPTATTTEAPKKTHAPKKSHSAKKSHSRKKSHSAKKTHSPKKSKPTTTTEAPKPTTTKAPKPKPTTTKAPKPKPTTTTTTEAPKPTTTKAPKPKPTSGGGGGGSKGSFSGEGTWYNTGLGSCGIENTDSDYIAAMNYIDMANGANPNNNPNCNKKVKIHGPNGDVVVAVTDTCPTCAKGDIDLSPGAFTEIAGLGDGRVEISWDWL</sequence>
<proteinExistence type="predicted"/>
<dbReference type="InterPro" id="IPR051477">
    <property type="entry name" value="Expansin_CellWall"/>
</dbReference>
<evidence type="ECO:0000313" key="4">
    <source>
        <dbReference type="EMBL" id="KAG2220929.1"/>
    </source>
</evidence>